<evidence type="ECO:0000256" key="11">
    <source>
        <dbReference type="ARBA" id="ARBA00061399"/>
    </source>
</evidence>
<comment type="similarity">
    <text evidence="11 13">In the C-terminal section; belongs to the helicase family. RecG subfamily.</text>
</comment>
<dbReference type="PANTHER" id="PTHR47964:SF1">
    <property type="entry name" value="ATP-DEPENDENT DNA HELICASE HOMOLOG RECG, CHLOROPLASTIC"/>
    <property type="match status" value="1"/>
</dbReference>
<dbReference type="HAMAP" id="MF_00969">
    <property type="entry name" value="TRCF"/>
    <property type="match status" value="1"/>
</dbReference>
<dbReference type="InterPro" id="IPR011545">
    <property type="entry name" value="DEAD/DEAH_box_helicase_dom"/>
</dbReference>
<evidence type="ECO:0000256" key="10">
    <source>
        <dbReference type="ARBA" id="ARBA00061104"/>
    </source>
</evidence>
<evidence type="ECO:0000256" key="7">
    <source>
        <dbReference type="ARBA" id="ARBA00022840"/>
    </source>
</evidence>
<dbReference type="PROSITE" id="PS51192">
    <property type="entry name" value="HELICASE_ATP_BIND_1"/>
    <property type="match status" value="1"/>
</dbReference>
<dbReference type="InterPro" id="IPR001650">
    <property type="entry name" value="Helicase_C-like"/>
</dbReference>
<dbReference type="FunFam" id="3.40.50.300:FF:000546">
    <property type="entry name" value="Transcription-repair-coupling factor"/>
    <property type="match status" value="1"/>
</dbReference>
<proteinExistence type="inferred from homology"/>
<dbReference type="EMBL" id="AEQN01000016">
    <property type="protein sequence ID" value="EFV01766.1"/>
    <property type="molecule type" value="Genomic_DNA"/>
</dbReference>
<reference evidence="16 17" key="1">
    <citation type="submission" date="2010-12" db="EMBL/GenBank/DDBJ databases">
        <authorList>
            <person name="Muzny D."/>
            <person name="Qin X."/>
            <person name="Deng J."/>
            <person name="Jiang H."/>
            <person name="Liu Y."/>
            <person name="Qu J."/>
            <person name="Song X.-Z."/>
            <person name="Zhang L."/>
            <person name="Thornton R."/>
            <person name="Coyle M."/>
            <person name="Francisco L."/>
            <person name="Jackson L."/>
            <person name="Javaid M."/>
            <person name="Korchina V."/>
            <person name="Kovar C."/>
            <person name="Mata R."/>
            <person name="Mathew T."/>
            <person name="Ngo R."/>
            <person name="Nguyen L."/>
            <person name="Nguyen N."/>
            <person name="Okwuonu G."/>
            <person name="Ongeri F."/>
            <person name="Pham C."/>
            <person name="Simmons D."/>
            <person name="Wilczek-Boney K."/>
            <person name="Hale W."/>
            <person name="Jakkamsetti A."/>
            <person name="Pham P."/>
            <person name="Ruth R."/>
            <person name="San Lucas F."/>
            <person name="Warren J."/>
            <person name="Zhang J."/>
            <person name="Zhao Z."/>
            <person name="Zhou C."/>
            <person name="Zhu D."/>
            <person name="Lee S."/>
            <person name="Bess C."/>
            <person name="Blankenburg K."/>
            <person name="Forbes L."/>
            <person name="Fu Q."/>
            <person name="Gubbala S."/>
            <person name="Hirani K."/>
            <person name="Jayaseelan J.C."/>
            <person name="Lara F."/>
            <person name="Munidasa M."/>
            <person name="Palculict T."/>
            <person name="Patil S."/>
            <person name="Pu L.-L."/>
            <person name="Saada N."/>
            <person name="Tang L."/>
            <person name="Weissenberger G."/>
            <person name="Zhu Y."/>
            <person name="Hemphill L."/>
            <person name="Shang Y."/>
            <person name="Youmans B."/>
            <person name="Ayvaz T."/>
            <person name="Ross M."/>
            <person name="Santibanez J."/>
            <person name="Aqrawi P."/>
            <person name="Gross S."/>
            <person name="Joshi V."/>
            <person name="Fowler G."/>
            <person name="Nazareth L."/>
            <person name="Reid J."/>
            <person name="Worley K."/>
            <person name="Petrosino J."/>
            <person name="Highlander S."/>
            <person name="Gibbs R."/>
        </authorList>
    </citation>
    <scope>NUCLEOTIDE SEQUENCE [LARGE SCALE GENOMIC DNA]</scope>
    <source>
        <strain evidence="16 17">ATCC 23263</strain>
    </source>
</reference>
<comment type="function">
    <text evidence="13">Couples transcription and DNA repair by recognizing RNA polymerase (RNAP) stalled at DNA lesions. Mediates ATP-dependent release of RNAP and its truncated transcript from the DNA, and recruitment of nucleotide excision repair machinery to the damaged site.</text>
</comment>
<dbReference type="Gene3D" id="2.40.10.170">
    <property type="match status" value="1"/>
</dbReference>
<keyword evidence="5 13" id="KW-0378">Hydrolase</keyword>
<dbReference type="Pfam" id="PF02559">
    <property type="entry name" value="CarD_TRCF_RID"/>
    <property type="match status" value="1"/>
</dbReference>
<dbReference type="InterPro" id="IPR003711">
    <property type="entry name" value="CarD-like/TRCF_RID"/>
</dbReference>
<comment type="caution">
    <text evidence="16">The sequence shown here is derived from an EMBL/GenBank/DDBJ whole genome shotgun (WGS) entry which is preliminary data.</text>
</comment>
<dbReference type="GO" id="GO:0000716">
    <property type="term" value="P:transcription-coupled nucleotide-excision repair, DNA damage recognition"/>
    <property type="evidence" value="ECO:0007669"/>
    <property type="project" value="UniProtKB-UniRule"/>
</dbReference>
<dbReference type="PROSITE" id="PS51194">
    <property type="entry name" value="HELICASE_CTER"/>
    <property type="match status" value="1"/>
</dbReference>
<dbReference type="Proteomes" id="UP000004754">
    <property type="component" value="Unassembled WGS sequence"/>
</dbReference>
<dbReference type="Pfam" id="PF17757">
    <property type="entry name" value="UvrB_inter"/>
    <property type="match status" value="1"/>
</dbReference>
<evidence type="ECO:0000256" key="4">
    <source>
        <dbReference type="ARBA" id="ARBA00022763"/>
    </source>
</evidence>
<dbReference type="RefSeq" id="WP_006598583.1">
    <property type="nucleotide sequence ID" value="NZ_GL622359.1"/>
</dbReference>
<dbReference type="Gene3D" id="3.90.1150.50">
    <property type="entry name" value="Transcription-repair-coupling factor, D7 domain"/>
    <property type="match status" value="1"/>
</dbReference>
<dbReference type="Gene3D" id="3.40.50.300">
    <property type="entry name" value="P-loop containing nucleotide triphosphate hydrolases"/>
    <property type="match status" value="2"/>
</dbReference>
<dbReference type="SMART" id="SM00487">
    <property type="entry name" value="DEXDc"/>
    <property type="match status" value="1"/>
</dbReference>
<evidence type="ECO:0000259" key="14">
    <source>
        <dbReference type="PROSITE" id="PS51192"/>
    </source>
</evidence>
<dbReference type="AlphaFoldDB" id="E6MGM6"/>
<dbReference type="NCBIfam" id="TIGR00580">
    <property type="entry name" value="mfd"/>
    <property type="match status" value="1"/>
</dbReference>
<comment type="subcellular location">
    <subcellularLocation>
        <location evidence="1 13">Cytoplasm</location>
    </subcellularLocation>
</comment>
<dbReference type="InterPro" id="IPR027417">
    <property type="entry name" value="P-loop_NTPase"/>
</dbReference>
<dbReference type="GO" id="GO:0003678">
    <property type="term" value="F:DNA helicase activity"/>
    <property type="evidence" value="ECO:0007669"/>
    <property type="project" value="TreeGrafter"/>
</dbReference>
<gene>
    <name evidence="13 16" type="primary">mfd</name>
    <name evidence="16" type="ORF">HMP0721_1159</name>
</gene>
<dbReference type="InterPro" id="IPR041471">
    <property type="entry name" value="UvrB_inter"/>
</dbReference>
<dbReference type="PANTHER" id="PTHR47964">
    <property type="entry name" value="ATP-DEPENDENT DNA HELICASE HOMOLOG RECG, CHLOROPLASTIC"/>
    <property type="match status" value="1"/>
</dbReference>
<protein>
    <recommendedName>
        <fullName evidence="12 13">Transcription-repair-coupling factor</fullName>
        <shortName evidence="13">TRCF</shortName>
        <ecNumber evidence="13">3.6.4.-</ecNumber>
    </recommendedName>
</protein>
<keyword evidence="4 13" id="KW-0227">DNA damage</keyword>
<evidence type="ECO:0000256" key="13">
    <source>
        <dbReference type="HAMAP-Rule" id="MF_00969"/>
    </source>
</evidence>
<keyword evidence="6" id="KW-0347">Helicase</keyword>
<feature type="domain" description="Helicase ATP-binding" evidence="14">
    <location>
        <begin position="614"/>
        <end position="775"/>
    </location>
</feature>
<dbReference type="SUPFAM" id="SSF143517">
    <property type="entry name" value="TRCF domain-like"/>
    <property type="match status" value="1"/>
</dbReference>
<dbReference type="InterPro" id="IPR047112">
    <property type="entry name" value="RecG/Mfd"/>
</dbReference>
<dbReference type="InterPro" id="IPR005118">
    <property type="entry name" value="TRCF_C"/>
</dbReference>
<dbReference type="Gene3D" id="3.30.2060.10">
    <property type="entry name" value="Penicillin-binding protein 1b domain"/>
    <property type="match status" value="1"/>
</dbReference>
<keyword evidence="9 13" id="KW-0234">DNA repair</keyword>
<dbReference type="Gene3D" id="3.40.50.11180">
    <property type="match status" value="1"/>
</dbReference>
<dbReference type="GO" id="GO:0006355">
    <property type="term" value="P:regulation of DNA-templated transcription"/>
    <property type="evidence" value="ECO:0007669"/>
    <property type="project" value="UniProtKB-UniRule"/>
</dbReference>
<comment type="similarity">
    <text evidence="10 13">In the N-terminal section; belongs to the UvrB family.</text>
</comment>
<dbReference type="HOGENOM" id="CLU_005122_1_3_9"/>
<dbReference type="EC" id="3.6.4.-" evidence="13"/>
<evidence type="ECO:0000313" key="16">
    <source>
        <dbReference type="EMBL" id="EFV01766.1"/>
    </source>
</evidence>
<evidence type="ECO:0000259" key="15">
    <source>
        <dbReference type="PROSITE" id="PS51194"/>
    </source>
</evidence>
<dbReference type="GO" id="GO:0016787">
    <property type="term" value="F:hydrolase activity"/>
    <property type="evidence" value="ECO:0007669"/>
    <property type="project" value="UniProtKB-KW"/>
</dbReference>
<dbReference type="Pfam" id="PF00270">
    <property type="entry name" value="DEAD"/>
    <property type="match status" value="1"/>
</dbReference>
<dbReference type="GO" id="GO:0003684">
    <property type="term" value="F:damaged DNA binding"/>
    <property type="evidence" value="ECO:0007669"/>
    <property type="project" value="InterPro"/>
</dbReference>
<dbReference type="SMART" id="SM01058">
    <property type="entry name" value="CarD_TRCF"/>
    <property type="match status" value="1"/>
</dbReference>
<dbReference type="OrthoDB" id="9804325at2"/>
<feature type="domain" description="Helicase C-terminal" evidence="15">
    <location>
        <begin position="797"/>
        <end position="949"/>
    </location>
</feature>
<evidence type="ECO:0000256" key="12">
    <source>
        <dbReference type="ARBA" id="ARBA00070128"/>
    </source>
</evidence>
<dbReference type="GO" id="GO:0005524">
    <property type="term" value="F:ATP binding"/>
    <property type="evidence" value="ECO:0007669"/>
    <property type="project" value="UniProtKB-UniRule"/>
</dbReference>
<dbReference type="SUPFAM" id="SSF52540">
    <property type="entry name" value="P-loop containing nucleoside triphosphate hydrolases"/>
    <property type="match status" value="4"/>
</dbReference>
<sequence length="1144" mass="128154">MNRKIFDFFDTTKSHRIVKRLRAGASVNLSNVKDGLKGFLALYLREATKGHLLYITATDREALAKAERLAQWAPDNVLYFPEEPIHDYFSDVHSREITEKRMQVLEQLLGRRKYVICTSVSNLLKKMPASRALRKRFLTLKPGMTLEPDDLAAQLSDRGYIRVSQVESAGQYAKRGEIVDVFPVGAATGVRADFFDDELESLKQMDMATQRSALTLTRIKIAPVRESILSRGEREQLLKTMAARYGGAAHAALIDRLLAEPMEHDETFSAFAGEGSSLESYLGKQAVIFWDEWEQAAAAAETFLEKSREDFETLIDAGELFPEEGEKFWELDALTAALSRRPTVKANLFSDMRSEAAETFDMSARSIESFVGRVPYFCDMLKQHLENGDRIVIGCRSAGGEKAVRTLLGEQDLGVYSDGTTPGVYFARGEFSEGFELPAEHLVFISQSEIFKPAARKKRRRKKPSGKKIETFTSLSAGDYVVHDIHGIGVYQGIEKMTIGETTKDMIVIAYQGDDRLYLPVDQMGSIQAYIGTGGDRKPKVNTLGRPDWAKTKARAKKAVEDMADELIALYAARRSRPGYAFGKDTSWQREFEDAFPYEETDDQLRCIEEIKADMEKPVPMDRLLCGDVGYGKTEVALRAAFKAVMDSKQVALLVPTTILAQQHYETMRSRFARYPITVEVMSRFRTPKEQKAVLADLAAGRVDVVVGTHRLLSKDMRFKDLGLLIVDEEQRFGVRAKEKLKSLRENVDVLTLSATPIPRTLHMSMTGIRDMSVIAEPPAGRRPVRTYVMRDNAVVVGDAIAREIRRGGQVYFVHNCIKDLNERADQVRRMVPGARVVTAHGQMPGEALERIMQAFVDKAYDVLVTTAIVESGLDVRNANTMVVDDGDAMGLSQLYQLRGRVGRSSNQAFCYILYKRRALSDVAQKRLKAIKDFTAFGSGFKVAMRDLEIRGAGNILGAEQSGHLFSIGYEMYCRILEETIAEHTGQLPEAAAGKEPVKINLELDAYIPETYIDSEVVKYDIYKKIAALADENDLADMAAALEDCFGPVPTSVRNLLKLSVVGRMAEACGVVELRQQRDRVLLFFDEAKPVPMPAGDVVQLLFARFGVKFKADKHRDKVWSIALGGRIQAKMLDHLMEFFKKIQ</sequence>
<dbReference type="Pfam" id="PF03461">
    <property type="entry name" value="TRCF"/>
    <property type="match status" value="1"/>
</dbReference>
<dbReference type="Pfam" id="PF00271">
    <property type="entry name" value="Helicase_C"/>
    <property type="match status" value="1"/>
</dbReference>
<dbReference type="InterPro" id="IPR004576">
    <property type="entry name" value="Mfd"/>
</dbReference>
<keyword evidence="3 13" id="KW-0547">Nucleotide-binding</keyword>
<keyword evidence="8 13" id="KW-0238">DNA-binding</keyword>
<evidence type="ECO:0000256" key="8">
    <source>
        <dbReference type="ARBA" id="ARBA00023125"/>
    </source>
</evidence>
<dbReference type="InterPro" id="IPR037235">
    <property type="entry name" value="TRCF-like_C_D7"/>
</dbReference>
<dbReference type="InterPro" id="IPR014001">
    <property type="entry name" value="Helicase_ATP-bd"/>
</dbReference>
<evidence type="ECO:0000256" key="3">
    <source>
        <dbReference type="ARBA" id="ARBA00022741"/>
    </source>
</evidence>
<keyword evidence="7 13" id="KW-0067">ATP-binding</keyword>
<dbReference type="SUPFAM" id="SSF141259">
    <property type="entry name" value="CarD-like"/>
    <property type="match status" value="1"/>
</dbReference>
<evidence type="ECO:0000313" key="17">
    <source>
        <dbReference type="Proteomes" id="UP000004754"/>
    </source>
</evidence>
<dbReference type="InterPro" id="IPR036101">
    <property type="entry name" value="CarD-like/TRCF_RID_sf"/>
</dbReference>
<dbReference type="STRING" id="887929.HMP0721_1159"/>
<evidence type="ECO:0000256" key="2">
    <source>
        <dbReference type="ARBA" id="ARBA00022490"/>
    </source>
</evidence>
<dbReference type="CDD" id="cd17991">
    <property type="entry name" value="DEXHc_TRCF"/>
    <property type="match status" value="1"/>
</dbReference>
<keyword evidence="17" id="KW-1185">Reference proteome</keyword>
<dbReference type="GO" id="GO:0005737">
    <property type="term" value="C:cytoplasm"/>
    <property type="evidence" value="ECO:0007669"/>
    <property type="project" value="UniProtKB-SubCell"/>
</dbReference>
<dbReference type="eggNOG" id="COG1197">
    <property type="taxonomic scope" value="Bacteria"/>
</dbReference>
<dbReference type="SMART" id="SM00982">
    <property type="entry name" value="TRCF"/>
    <property type="match status" value="1"/>
</dbReference>
<keyword evidence="2 13" id="KW-0963">Cytoplasm</keyword>
<evidence type="ECO:0000256" key="5">
    <source>
        <dbReference type="ARBA" id="ARBA00022801"/>
    </source>
</evidence>
<accession>E6MGM6</accession>
<evidence type="ECO:0000256" key="9">
    <source>
        <dbReference type="ARBA" id="ARBA00023204"/>
    </source>
</evidence>
<evidence type="ECO:0000256" key="1">
    <source>
        <dbReference type="ARBA" id="ARBA00004496"/>
    </source>
</evidence>
<organism evidence="16 17">
    <name type="scientific">Pseudoramibacter alactolyticus ATCC 23263</name>
    <dbReference type="NCBI Taxonomy" id="887929"/>
    <lineage>
        <taxon>Bacteria</taxon>
        <taxon>Bacillati</taxon>
        <taxon>Bacillota</taxon>
        <taxon>Clostridia</taxon>
        <taxon>Eubacteriales</taxon>
        <taxon>Eubacteriaceae</taxon>
        <taxon>Pseudoramibacter</taxon>
    </lineage>
</organism>
<dbReference type="SMART" id="SM00490">
    <property type="entry name" value="HELICc"/>
    <property type="match status" value="1"/>
</dbReference>
<evidence type="ECO:0000256" key="6">
    <source>
        <dbReference type="ARBA" id="ARBA00022806"/>
    </source>
</evidence>
<name>E6MGM6_9FIRM</name>